<dbReference type="EMBL" id="CP060780">
    <property type="protein sequence ID" value="QNP44164.1"/>
    <property type="molecule type" value="Genomic_DNA"/>
</dbReference>
<feature type="transmembrane region" description="Helical" evidence="1">
    <location>
        <begin position="47"/>
        <end position="69"/>
    </location>
</feature>
<gene>
    <name evidence="2" type="ORF">H9L15_06515</name>
</gene>
<evidence type="ECO:0000256" key="1">
    <source>
        <dbReference type="SAM" id="Phobius"/>
    </source>
</evidence>
<dbReference type="Proteomes" id="UP000516134">
    <property type="component" value="Chromosome"/>
</dbReference>
<dbReference type="RefSeq" id="WP_187715585.1">
    <property type="nucleotide sequence ID" value="NZ_BAABJC010000001.1"/>
</dbReference>
<keyword evidence="1" id="KW-1133">Transmembrane helix</keyword>
<feature type="transmembrane region" description="Helical" evidence="1">
    <location>
        <begin position="12"/>
        <end position="35"/>
    </location>
</feature>
<keyword evidence="3" id="KW-1185">Reference proteome</keyword>
<organism evidence="2 3">
    <name type="scientific">Sphingomonas daechungensis</name>
    <dbReference type="NCBI Taxonomy" id="1176646"/>
    <lineage>
        <taxon>Bacteria</taxon>
        <taxon>Pseudomonadati</taxon>
        <taxon>Pseudomonadota</taxon>
        <taxon>Alphaproteobacteria</taxon>
        <taxon>Sphingomonadales</taxon>
        <taxon>Sphingomonadaceae</taxon>
        <taxon>Sphingomonas</taxon>
    </lineage>
</organism>
<reference evidence="2 3" key="1">
    <citation type="submission" date="2020-08" db="EMBL/GenBank/DDBJ databases">
        <title>Genome sequence of Sphingomonas daechungensis KACC 18115T.</title>
        <authorList>
            <person name="Hyun D.-W."/>
            <person name="Bae J.-W."/>
        </authorList>
    </citation>
    <scope>NUCLEOTIDE SEQUENCE [LARGE SCALE GENOMIC DNA]</scope>
    <source>
        <strain evidence="2 3">KACC 18115</strain>
    </source>
</reference>
<name>A0ABX6T2Z0_9SPHN</name>
<protein>
    <submittedName>
        <fullName evidence="2">Uncharacterized protein</fullName>
    </submittedName>
</protein>
<keyword evidence="1" id="KW-0472">Membrane</keyword>
<sequence length="217" mass="24121">MAKEFIDRWISRASNAVTFWTIVPSGFVGLVSGYLASSVGLISQYGAWGWFTAGLLAFFVSSISFGAIARTKLWRIEAKHRARLTGDSSPFDPMATVYENKRLYLRDLAPLGRRYVLGKRFIDCEIIGPGVAMVGITSDPSKPSLMRNSHTLDGVDCIEVDPDPARRSTQAIEFVDCDFDGCKFYHMSLLFSARENETLHWITKDARQALLPKDAAG</sequence>
<evidence type="ECO:0000313" key="3">
    <source>
        <dbReference type="Proteomes" id="UP000516134"/>
    </source>
</evidence>
<accession>A0ABX6T2Z0</accession>
<evidence type="ECO:0000313" key="2">
    <source>
        <dbReference type="EMBL" id="QNP44164.1"/>
    </source>
</evidence>
<keyword evidence="1" id="KW-0812">Transmembrane</keyword>
<proteinExistence type="predicted"/>